<evidence type="ECO:0000313" key="1">
    <source>
        <dbReference type="EMBL" id="BDE07352.1"/>
    </source>
</evidence>
<evidence type="ECO:0000313" key="2">
    <source>
        <dbReference type="Proteomes" id="UP001317532"/>
    </source>
</evidence>
<accession>A0AAN1XXS5</accession>
<proteinExistence type="predicted"/>
<dbReference type="RefSeq" id="WP_317994950.1">
    <property type="nucleotide sequence ID" value="NZ_AP025523.1"/>
</dbReference>
<reference evidence="1 2" key="1">
    <citation type="journal article" date="2022" name="ISME Commun">
        <title>Vulcanimicrobium alpinus gen. nov. sp. nov., the first cultivated representative of the candidate phylum 'Eremiobacterota', is a metabolically versatile aerobic anoxygenic phototroph.</title>
        <authorList>
            <person name="Yabe S."/>
            <person name="Muto K."/>
            <person name="Abe K."/>
            <person name="Yokota A."/>
            <person name="Staudigel H."/>
            <person name="Tebo B.M."/>
        </authorList>
    </citation>
    <scope>NUCLEOTIDE SEQUENCE [LARGE SCALE GENOMIC DNA]</scope>
    <source>
        <strain evidence="1 2">WC8-2</strain>
    </source>
</reference>
<dbReference type="EMBL" id="AP025523">
    <property type="protein sequence ID" value="BDE07352.1"/>
    <property type="molecule type" value="Genomic_DNA"/>
</dbReference>
<dbReference type="KEGG" id="vab:WPS_26280"/>
<dbReference type="Proteomes" id="UP001317532">
    <property type="component" value="Chromosome"/>
</dbReference>
<sequence>MWSHFFIPSWQVLFCIFLFGGALLLAPALAVIPWPWTRGKSLKQ</sequence>
<keyword evidence="2" id="KW-1185">Reference proteome</keyword>
<organism evidence="1 2">
    <name type="scientific">Vulcanimicrobium alpinum</name>
    <dbReference type="NCBI Taxonomy" id="3016050"/>
    <lineage>
        <taxon>Bacteria</taxon>
        <taxon>Bacillati</taxon>
        <taxon>Vulcanimicrobiota</taxon>
        <taxon>Vulcanimicrobiia</taxon>
        <taxon>Vulcanimicrobiales</taxon>
        <taxon>Vulcanimicrobiaceae</taxon>
        <taxon>Vulcanimicrobium</taxon>
    </lineage>
</organism>
<gene>
    <name evidence="1" type="ORF">WPS_26280</name>
</gene>
<name>A0AAN1XXS5_UNVUL</name>
<protein>
    <submittedName>
        <fullName evidence="1">Uncharacterized protein</fullName>
    </submittedName>
</protein>
<dbReference type="AlphaFoldDB" id="A0AAN1XXS5"/>